<dbReference type="EMBL" id="JANPWB010000015">
    <property type="protein sequence ID" value="KAJ1094114.1"/>
    <property type="molecule type" value="Genomic_DNA"/>
</dbReference>
<organism evidence="2 3">
    <name type="scientific">Pleurodeles waltl</name>
    <name type="common">Iberian ribbed newt</name>
    <dbReference type="NCBI Taxonomy" id="8319"/>
    <lineage>
        <taxon>Eukaryota</taxon>
        <taxon>Metazoa</taxon>
        <taxon>Chordata</taxon>
        <taxon>Craniata</taxon>
        <taxon>Vertebrata</taxon>
        <taxon>Euteleostomi</taxon>
        <taxon>Amphibia</taxon>
        <taxon>Batrachia</taxon>
        <taxon>Caudata</taxon>
        <taxon>Salamandroidea</taxon>
        <taxon>Salamandridae</taxon>
        <taxon>Pleurodelinae</taxon>
        <taxon>Pleurodeles</taxon>
    </lineage>
</organism>
<feature type="compositionally biased region" description="Polar residues" evidence="1">
    <location>
        <begin position="14"/>
        <end position="39"/>
    </location>
</feature>
<feature type="region of interest" description="Disordered" evidence="1">
    <location>
        <begin position="1"/>
        <end position="72"/>
    </location>
</feature>
<comment type="caution">
    <text evidence="2">The sequence shown here is derived from an EMBL/GenBank/DDBJ whole genome shotgun (WGS) entry which is preliminary data.</text>
</comment>
<reference evidence="2" key="1">
    <citation type="journal article" date="2022" name="bioRxiv">
        <title>Sequencing and chromosome-scale assembly of the giantPleurodeles waltlgenome.</title>
        <authorList>
            <person name="Brown T."/>
            <person name="Elewa A."/>
            <person name="Iarovenko S."/>
            <person name="Subramanian E."/>
            <person name="Araus A.J."/>
            <person name="Petzold A."/>
            <person name="Susuki M."/>
            <person name="Suzuki K.-i.T."/>
            <person name="Hayashi T."/>
            <person name="Toyoda A."/>
            <person name="Oliveira C."/>
            <person name="Osipova E."/>
            <person name="Leigh N.D."/>
            <person name="Simon A."/>
            <person name="Yun M.H."/>
        </authorList>
    </citation>
    <scope>NUCLEOTIDE SEQUENCE</scope>
    <source>
        <strain evidence="2">20211129_DDA</strain>
        <tissue evidence="2">Liver</tissue>
    </source>
</reference>
<evidence type="ECO:0000313" key="2">
    <source>
        <dbReference type="EMBL" id="KAJ1094114.1"/>
    </source>
</evidence>
<evidence type="ECO:0000256" key="1">
    <source>
        <dbReference type="SAM" id="MobiDB-lite"/>
    </source>
</evidence>
<protein>
    <submittedName>
        <fullName evidence="2">Uncharacterized protein</fullName>
    </submittedName>
</protein>
<proteinExistence type="predicted"/>
<dbReference type="Proteomes" id="UP001066276">
    <property type="component" value="Chromosome 11"/>
</dbReference>
<name>A0AAV7LUR1_PLEWA</name>
<keyword evidence="3" id="KW-1185">Reference proteome</keyword>
<sequence length="87" mass="9474">MKMRTVPQEDQSEIDQNLPSGLQNTGSGDPSAAHQSHATAENVEHARSENLFGHSDSPGSRPAPTSQELERYQGKFSELTYGIFSVT</sequence>
<dbReference type="AlphaFoldDB" id="A0AAV7LUR1"/>
<evidence type="ECO:0000313" key="3">
    <source>
        <dbReference type="Proteomes" id="UP001066276"/>
    </source>
</evidence>
<accession>A0AAV7LUR1</accession>
<gene>
    <name evidence="2" type="ORF">NDU88_007198</name>
</gene>